<feature type="region of interest" description="Disordered" evidence="3">
    <location>
        <begin position="294"/>
        <end position="344"/>
    </location>
</feature>
<organism evidence="4 5">
    <name type="scientific">Lomentospora prolificans</name>
    <dbReference type="NCBI Taxonomy" id="41688"/>
    <lineage>
        <taxon>Eukaryota</taxon>
        <taxon>Fungi</taxon>
        <taxon>Dikarya</taxon>
        <taxon>Ascomycota</taxon>
        <taxon>Pezizomycotina</taxon>
        <taxon>Sordariomycetes</taxon>
        <taxon>Hypocreomycetidae</taxon>
        <taxon>Microascales</taxon>
        <taxon>Microascaceae</taxon>
        <taxon>Lomentospora</taxon>
    </lineage>
</organism>
<name>A0A2N3NEL7_9PEZI</name>
<evidence type="ECO:0000313" key="5">
    <source>
        <dbReference type="Proteomes" id="UP000233524"/>
    </source>
</evidence>
<dbReference type="OrthoDB" id="19419at2759"/>
<keyword evidence="5" id="KW-1185">Reference proteome</keyword>
<comment type="similarity">
    <text evidence="1 2">Belongs to the nucleosome assembly protein (NAP) family.</text>
</comment>
<feature type="compositionally biased region" description="Acidic residues" evidence="3">
    <location>
        <begin position="310"/>
        <end position="331"/>
    </location>
</feature>
<feature type="compositionally biased region" description="Basic and acidic residues" evidence="3">
    <location>
        <begin position="215"/>
        <end position="236"/>
    </location>
</feature>
<dbReference type="FunCoup" id="A0A2N3NEL7">
    <property type="interactions" value="560"/>
</dbReference>
<protein>
    <recommendedName>
        <fullName evidence="6">Nap family protein</fullName>
    </recommendedName>
</protein>
<dbReference type="PANTHER" id="PTHR11875">
    <property type="entry name" value="TESTIS-SPECIFIC Y-ENCODED PROTEIN"/>
    <property type="match status" value="1"/>
</dbReference>
<dbReference type="STRING" id="41688.A0A2N3NEL7"/>
<sequence>MAQNGQESLVTYEELLDLEREFEDADAEIIRHQVKTTAALFEKRAALVAKIPNFWPLVLEQAPPGVDEHIQPSDAALLLGALTNLEVTHFELDDPEGDPRSISFKWTFSENDHFEDKVLEKKFWYRRADKGDWAGLVSEPVDIKWKDGQDLTQGLLSQAVKVYNEEQRLAKEGKKVTGWTKDRKALKEKFESIGLGGISFFAWFGYVGRRVSAEESKQALKDEQERRKLRQEGKEVPEDEDEAEEGEDEDDEVAIEEDLEIFPDGDDLAVSISEELWPDAIKYFSKFPPLFCAPSPVSVPADNPTAANAQEEDGLSDIDFESDDEEDEEDAAGSPPPNKKRKKA</sequence>
<reference evidence="4 5" key="1">
    <citation type="journal article" date="2017" name="G3 (Bethesda)">
        <title>First Draft Genome Sequence of the Pathogenic Fungus Lomentospora prolificans (Formerly Scedosporium prolificans).</title>
        <authorList>
            <person name="Luo R."/>
            <person name="Zimin A."/>
            <person name="Workman R."/>
            <person name="Fan Y."/>
            <person name="Pertea G."/>
            <person name="Grossman N."/>
            <person name="Wear M.P."/>
            <person name="Jia B."/>
            <person name="Miller H."/>
            <person name="Casadevall A."/>
            <person name="Timp W."/>
            <person name="Zhang S.X."/>
            <person name="Salzberg S.L."/>
        </authorList>
    </citation>
    <scope>NUCLEOTIDE SEQUENCE [LARGE SCALE GENOMIC DNA]</scope>
    <source>
        <strain evidence="4 5">JHH-5317</strain>
    </source>
</reference>
<feature type="region of interest" description="Disordered" evidence="3">
    <location>
        <begin position="215"/>
        <end position="254"/>
    </location>
</feature>
<dbReference type="InParanoid" id="A0A2N3NEL7"/>
<dbReference type="InterPro" id="IPR037231">
    <property type="entry name" value="NAP-like_sf"/>
</dbReference>
<evidence type="ECO:0000256" key="3">
    <source>
        <dbReference type="SAM" id="MobiDB-lite"/>
    </source>
</evidence>
<dbReference type="Gene3D" id="3.30.1120.90">
    <property type="entry name" value="Nucleosome assembly protein"/>
    <property type="match status" value="1"/>
</dbReference>
<dbReference type="GO" id="GO:0006334">
    <property type="term" value="P:nucleosome assembly"/>
    <property type="evidence" value="ECO:0007669"/>
    <property type="project" value="InterPro"/>
</dbReference>
<dbReference type="AlphaFoldDB" id="A0A2N3NEL7"/>
<dbReference type="Proteomes" id="UP000233524">
    <property type="component" value="Unassembled WGS sequence"/>
</dbReference>
<dbReference type="VEuPathDB" id="FungiDB:jhhlp_002608"/>
<dbReference type="Pfam" id="PF00956">
    <property type="entry name" value="NAP"/>
    <property type="match status" value="1"/>
</dbReference>
<evidence type="ECO:0008006" key="6">
    <source>
        <dbReference type="Google" id="ProtNLM"/>
    </source>
</evidence>
<feature type="compositionally biased region" description="Acidic residues" evidence="3">
    <location>
        <begin position="237"/>
        <end position="254"/>
    </location>
</feature>
<gene>
    <name evidence="4" type="ORF">jhhlp_002608</name>
</gene>
<dbReference type="GO" id="GO:0005634">
    <property type="term" value="C:nucleus"/>
    <property type="evidence" value="ECO:0007669"/>
    <property type="project" value="InterPro"/>
</dbReference>
<accession>A0A2N3NEL7</accession>
<proteinExistence type="inferred from homology"/>
<evidence type="ECO:0000256" key="1">
    <source>
        <dbReference type="ARBA" id="ARBA00009947"/>
    </source>
</evidence>
<evidence type="ECO:0000256" key="2">
    <source>
        <dbReference type="RuleBase" id="RU003876"/>
    </source>
</evidence>
<dbReference type="InterPro" id="IPR002164">
    <property type="entry name" value="NAP_family"/>
</dbReference>
<comment type="caution">
    <text evidence="4">The sequence shown here is derived from an EMBL/GenBank/DDBJ whole genome shotgun (WGS) entry which is preliminary data.</text>
</comment>
<dbReference type="EMBL" id="NLAX01000008">
    <property type="protein sequence ID" value="PKS10851.1"/>
    <property type="molecule type" value="Genomic_DNA"/>
</dbReference>
<dbReference type="SUPFAM" id="SSF143113">
    <property type="entry name" value="NAP-like"/>
    <property type="match status" value="1"/>
</dbReference>
<evidence type="ECO:0000313" key="4">
    <source>
        <dbReference type="EMBL" id="PKS10851.1"/>
    </source>
</evidence>